<comment type="caution">
    <text evidence="1">The sequence shown here is derived from an EMBL/GenBank/DDBJ whole genome shotgun (WGS) entry which is preliminary data.</text>
</comment>
<reference evidence="1 2" key="1">
    <citation type="submission" date="2019-03" db="EMBL/GenBank/DDBJ databases">
        <title>Genomic Encyclopedia of Type Strains, Phase IV (KMG-IV): sequencing the most valuable type-strain genomes for metagenomic binning, comparative biology and taxonomic classification.</title>
        <authorList>
            <person name="Goeker M."/>
        </authorList>
    </citation>
    <scope>NUCLEOTIDE SEQUENCE [LARGE SCALE GENOMIC DNA]</scope>
    <source>
        <strain evidence="1 2">DSM 1709</strain>
    </source>
</reference>
<gene>
    <name evidence="1" type="ORF">EV684_1083</name>
</gene>
<name>A0A4R2MBB6_RUBGE</name>
<sequence length="64" mass="7640">MQTMQQLHLSSAWADQRWRGKHFQTVSTVMSISFRGQRFNRSVNGEQNCYAVWFPPLRFGDRYV</sequence>
<evidence type="ECO:0000313" key="2">
    <source>
        <dbReference type="Proteomes" id="UP000295106"/>
    </source>
</evidence>
<proteinExistence type="predicted"/>
<dbReference type="EMBL" id="SLXD01000008">
    <property type="protein sequence ID" value="TCP01664.1"/>
    <property type="molecule type" value="Genomic_DNA"/>
</dbReference>
<organism evidence="1 2">
    <name type="scientific">Rubrivivax gelatinosus</name>
    <name type="common">Rhodocyclus gelatinosus</name>
    <name type="synonym">Rhodopseudomonas gelatinosa</name>
    <dbReference type="NCBI Taxonomy" id="28068"/>
    <lineage>
        <taxon>Bacteria</taxon>
        <taxon>Pseudomonadati</taxon>
        <taxon>Pseudomonadota</taxon>
        <taxon>Betaproteobacteria</taxon>
        <taxon>Burkholderiales</taxon>
        <taxon>Sphaerotilaceae</taxon>
        <taxon>Rubrivivax</taxon>
    </lineage>
</organism>
<accession>A0A4R2MBB6</accession>
<protein>
    <submittedName>
        <fullName evidence="1">Uncharacterized protein</fullName>
    </submittedName>
</protein>
<dbReference type="Proteomes" id="UP000295106">
    <property type="component" value="Unassembled WGS sequence"/>
</dbReference>
<evidence type="ECO:0000313" key="1">
    <source>
        <dbReference type="EMBL" id="TCP01664.1"/>
    </source>
</evidence>
<dbReference type="AlphaFoldDB" id="A0A4R2MBB6"/>